<organism evidence="1 2">
    <name type="scientific">Heterorhabditis bacteriophora</name>
    <name type="common">Entomopathogenic nematode worm</name>
    <dbReference type="NCBI Taxonomy" id="37862"/>
    <lineage>
        <taxon>Eukaryota</taxon>
        <taxon>Metazoa</taxon>
        <taxon>Ecdysozoa</taxon>
        <taxon>Nematoda</taxon>
        <taxon>Chromadorea</taxon>
        <taxon>Rhabditida</taxon>
        <taxon>Rhabditina</taxon>
        <taxon>Rhabditomorpha</taxon>
        <taxon>Strongyloidea</taxon>
        <taxon>Heterorhabditidae</taxon>
        <taxon>Heterorhabditis</taxon>
    </lineage>
</organism>
<proteinExistence type="predicted"/>
<reference evidence="2" key="1">
    <citation type="submission" date="2016-11" db="UniProtKB">
        <authorList>
            <consortium name="WormBaseParasite"/>
        </authorList>
    </citation>
    <scope>IDENTIFICATION</scope>
</reference>
<dbReference type="WBParaSite" id="Hba_08832">
    <property type="protein sequence ID" value="Hba_08832"/>
    <property type="gene ID" value="Hba_08832"/>
</dbReference>
<dbReference type="AlphaFoldDB" id="A0A1I7WUG4"/>
<accession>A0A1I7WUG4</accession>
<name>A0A1I7WUG4_HETBA</name>
<dbReference type="Proteomes" id="UP000095283">
    <property type="component" value="Unplaced"/>
</dbReference>
<keyword evidence="1" id="KW-1185">Reference proteome</keyword>
<sequence length="23" mass="2630">MISDANPFRWIGQSIGILRKTIL</sequence>
<evidence type="ECO:0000313" key="1">
    <source>
        <dbReference type="Proteomes" id="UP000095283"/>
    </source>
</evidence>
<evidence type="ECO:0000313" key="2">
    <source>
        <dbReference type="WBParaSite" id="Hba_08832"/>
    </source>
</evidence>
<protein>
    <submittedName>
        <fullName evidence="2">Uncharacterized protein</fullName>
    </submittedName>
</protein>